<dbReference type="Proteomes" id="UP000750711">
    <property type="component" value="Unassembled WGS sequence"/>
</dbReference>
<keyword evidence="4 9" id="KW-0812">Transmembrane</keyword>
<sequence length="329" mass="36503">MKFLQAFTWSLLPLAALAAKKSPKVETFEKFHQKALSSSPLKLGDREYDELTGPLRNYSVAVLFTAMEPQFGCQPCREFKPEWELLSTSWMKGDKSGESRMLFGTLDFADGKANFQKLQVASVPFILLLQPTVGPGAKPNGQPLKYEFGVNPSEADAVHGWVSRHIPPGPRPPIVRPVNYARIVAVSTIVLGLLSVLRVAWHLIVPVIQNRNLWAAISLISILMFTSGHMFNHIRRVPYVVGDGKGGVSYFAGGFSNQFGLETQIVAAMYGVLSFATISLALKVPRIADPQKQQISVWVWSAIMLGMYSFLLSTFRVKNGGYPFWLPPF</sequence>
<keyword evidence="7 9" id="KW-1133">Transmembrane helix</keyword>
<feature type="transmembrane region" description="Helical" evidence="9">
    <location>
        <begin position="180"/>
        <end position="201"/>
    </location>
</feature>
<reference evidence="11" key="1">
    <citation type="submission" date="2021-03" db="EMBL/GenBank/DDBJ databases">
        <title>Comparative genomics and phylogenomic investigation of the class Geoglossomycetes provide insights into ecological specialization and systematics.</title>
        <authorList>
            <person name="Melie T."/>
            <person name="Pirro S."/>
            <person name="Miller A.N."/>
            <person name="Quandt A."/>
        </authorList>
    </citation>
    <scope>NUCLEOTIDE SEQUENCE</scope>
    <source>
        <strain evidence="11">CAQ_001_2017</strain>
    </source>
</reference>
<dbReference type="GO" id="GO:0018279">
    <property type="term" value="P:protein N-linked glycosylation via asparagine"/>
    <property type="evidence" value="ECO:0007669"/>
    <property type="project" value="TreeGrafter"/>
</dbReference>
<dbReference type="PANTHER" id="PTHR12692">
    <property type="entry name" value="DOLICHYL-DIPHOSPHOOLIGOSACCHARIDE--PROTEIN GLYCOSYLTRANSFERASE-RELATED"/>
    <property type="match status" value="1"/>
</dbReference>
<evidence type="ECO:0000256" key="5">
    <source>
        <dbReference type="ARBA" id="ARBA00022729"/>
    </source>
</evidence>
<comment type="similarity">
    <text evidence="3">Belongs to the OST3/OST6 family.</text>
</comment>
<feature type="transmembrane region" description="Helical" evidence="9">
    <location>
        <begin position="265"/>
        <end position="285"/>
    </location>
</feature>
<feature type="transmembrane region" description="Helical" evidence="9">
    <location>
        <begin position="213"/>
        <end position="231"/>
    </location>
</feature>
<comment type="subcellular location">
    <subcellularLocation>
        <location evidence="2">Endoplasmic reticulum membrane</location>
        <topology evidence="2">Multi-pass membrane protein</topology>
    </subcellularLocation>
</comment>
<evidence type="ECO:0000313" key="12">
    <source>
        <dbReference type="Proteomes" id="UP000750711"/>
    </source>
</evidence>
<evidence type="ECO:0000256" key="2">
    <source>
        <dbReference type="ARBA" id="ARBA00004477"/>
    </source>
</evidence>
<keyword evidence="6" id="KW-0256">Endoplasmic reticulum</keyword>
<keyword evidence="8 9" id="KW-0472">Membrane</keyword>
<comment type="function">
    <text evidence="1">Subunit of the oligosaccharyl transferase (OST) complex that catalyzes the initial transfer of a defined glycan (Glc(3)Man(9)GlcNAc(2) in eukaryotes) from the lipid carrier dolichol-pyrophosphate to an asparagine residue within an Asn-X-Ser/Thr consensus motif in nascent polypeptide chains, the first step in protein N-glycosylation. N-glycosylation occurs cotranslationally and the complex associates with the Sec61 complex at the channel-forming translocon complex that mediates protein translocation across the endoplasmic reticulum (ER). All subunits are required for a maximal enzyme activity.</text>
</comment>
<dbReference type="AlphaFoldDB" id="A0A9P8RR49"/>
<dbReference type="PANTHER" id="PTHR12692:SF0">
    <property type="entry name" value="GH11935P"/>
    <property type="match status" value="1"/>
</dbReference>
<evidence type="ECO:0000256" key="6">
    <source>
        <dbReference type="ARBA" id="ARBA00022824"/>
    </source>
</evidence>
<evidence type="ECO:0000256" key="10">
    <source>
        <dbReference type="SAM" id="SignalP"/>
    </source>
</evidence>
<keyword evidence="12" id="KW-1185">Reference proteome</keyword>
<evidence type="ECO:0000256" key="3">
    <source>
        <dbReference type="ARBA" id="ARBA00009561"/>
    </source>
</evidence>
<evidence type="ECO:0000256" key="4">
    <source>
        <dbReference type="ARBA" id="ARBA00022692"/>
    </source>
</evidence>
<dbReference type="GO" id="GO:0008250">
    <property type="term" value="C:oligosaccharyltransferase complex"/>
    <property type="evidence" value="ECO:0007669"/>
    <property type="project" value="TreeGrafter"/>
</dbReference>
<proteinExistence type="inferred from homology"/>
<dbReference type="Pfam" id="PF04756">
    <property type="entry name" value="OST3_OST6"/>
    <property type="match status" value="1"/>
</dbReference>
<accession>A0A9P8RR49</accession>
<evidence type="ECO:0000256" key="1">
    <source>
        <dbReference type="ARBA" id="ARBA00002791"/>
    </source>
</evidence>
<dbReference type="EMBL" id="JAGHQM010000379">
    <property type="protein sequence ID" value="KAH0562265.1"/>
    <property type="molecule type" value="Genomic_DNA"/>
</dbReference>
<dbReference type="FunFam" id="3.40.30.10:FF:000302">
    <property type="entry name" value="Oligosaccharyl transferase subunit (Gamma), putative"/>
    <property type="match status" value="1"/>
</dbReference>
<organism evidence="11 12">
    <name type="scientific">Trichoglossum hirsutum</name>
    <dbReference type="NCBI Taxonomy" id="265104"/>
    <lineage>
        <taxon>Eukaryota</taxon>
        <taxon>Fungi</taxon>
        <taxon>Dikarya</taxon>
        <taxon>Ascomycota</taxon>
        <taxon>Pezizomycotina</taxon>
        <taxon>Geoglossomycetes</taxon>
        <taxon>Geoglossales</taxon>
        <taxon>Geoglossaceae</taxon>
        <taxon>Trichoglossum</taxon>
    </lineage>
</organism>
<dbReference type="InterPro" id="IPR021149">
    <property type="entry name" value="OligosaccharylTrfase_OST3/OST6"/>
</dbReference>
<dbReference type="Gene3D" id="3.40.30.10">
    <property type="entry name" value="Glutaredoxin"/>
    <property type="match status" value="1"/>
</dbReference>
<feature type="chain" id="PRO_5040379840" evidence="10">
    <location>
        <begin position="19"/>
        <end position="329"/>
    </location>
</feature>
<comment type="caution">
    <text evidence="11">The sequence shown here is derived from an EMBL/GenBank/DDBJ whole genome shotgun (WGS) entry which is preliminary data.</text>
</comment>
<protein>
    <submittedName>
        <fullName evidence="11">Uncharacterized protein</fullName>
    </submittedName>
</protein>
<evidence type="ECO:0000256" key="7">
    <source>
        <dbReference type="ARBA" id="ARBA00022989"/>
    </source>
</evidence>
<name>A0A9P8RR49_9PEZI</name>
<evidence type="ECO:0000256" key="8">
    <source>
        <dbReference type="ARBA" id="ARBA00023136"/>
    </source>
</evidence>
<keyword evidence="5 10" id="KW-0732">Signal</keyword>
<feature type="transmembrane region" description="Helical" evidence="9">
    <location>
        <begin position="297"/>
        <end position="317"/>
    </location>
</feature>
<dbReference type="SUPFAM" id="SSF52833">
    <property type="entry name" value="Thioredoxin-like"/>
    <property type="match status" value="1"/>
</dbReference>
<dbReference type="InterPro" id="IPR036249">
    <property type="entry name" value="Thioredoxin-like_sf"/>
</dbReference>
<gene>
    <name evidence="11" type="ORF">GP486_003038</name>
</gene>
<evidence type="ECO:0000256" key="9">
    <source>
        <dbReference type="SAM" id="Phobius"/>
    </source>
</evidence>
<feature type="signal peptide" evidence="10">
    <location>
        <begin position="1"/>
        <end position="18"/>
    </location>
</feature>
<evidence type="ECO:0000313" key="11">
    <source>
        <dbReference type="EMBL" id="KAH0562265.1"/>
    </source>
</evidence>